<organism evidence="2 3">
    <name type="scientific">Caenorhabditis japonica</name>
    <dbReference type="NCBI Taxonomy" id="281687"/>
    <lineage>
        <taxon>Eukaryota</taxon>
        <taxon>Metazoa</taxon>
        <taxon>Ecdysozoa</taxon>
        <taxon>Nematoda</taxon>
        <taxon>Chromadorea</taxon>
        <taxon>Rhabditida</taxon>
        <taxon>Rhabditina</taxon>
        <taxon>Rhabditomorpha</taxon>
        <taxon>Rhabditoidea</taxon>
        <taxon>Rhabditidae</taxon>
        <taxon>Peloderinae</taxon>
        <taxon>Caenorhabditis</taxon>
    </lineage>
</organism>
<reference evidence="2" key="2">
    <citation type="submission" date="2022-06" db="UniProtKB">
        <authorList>
            <consortium name="EnsemblMetazoa"/>
        </authorList>
    </citation>
    <scope>IDENTIFICATION</scope>
    <source>
        <strain evidence="2">DF5081</strain>
    </source>
</reference>
<proteinExistence type="predicted"/>
<dbReference type="AlphaFoldDB" id="A0A8R1DFM9"/>
<evidence type="ECO:0000313" key="2">
    <source>
        <dbReference type="EnsemblMetazoa" id="CJA00599.1"/>
    </source>
</evidence>
<name>A0A8R1DFM9_CAEJA</name>
<dbReference type="EnsemblMetazoa" id="CJA00599.1">
    <property type="protein sequence ID" value="CJA00599.1"/>
    <property type="gene ID" value="WBGene00119805"/>
</dbReference>
<keyword evidence="3" id="KW-1185">Reference proteome</keyword>
<feature type="region of interest" description="Disordered" evidence="1">
    <location>
        <begin position="1"/>
        <end position="39"/>
    </location>
</feature>
<accession>A0A8R1DFM9</accession>
<protein>
    <submittedName>
        <fullName evidence="2">Uncharacterized protein</fullName>
    </submittedName>
</protein>
<reference evidence="3" key="1">
    <citation type="submission" date="2010-08" db="EMBL/GenBank/DDBJ databases">
        <authorList>
            <consortium name="Caenorhabditis japonica Sequencing Consortium"/>
            <person name="Wilson R.K."/>
        </authorList>
    </citation>
    <scope>NUCLEOTIDE SEQUENCE [LARGE SCALE GENOMIC DNA]</scope>
    <source>
        <strain evidence="3">DF5081</strain>
    </source>
</reference>
<evidence type="ECO:0000313" key="3">
    <source>
        <dbReference type="Proteomes" id="UP000005237"/>
    </source>
</evidence>
<dbReference type="Proteomes" id="UP000005237">
    <property type="component" value="Unassembled WGS sequence"/>
</dbReference>
<evidence type="ECO:0000256" key="1">
    <source>
        <dbReference type="SAM" id="MobiDB-lite"/>
    </source>
</evidence>
<feature type="compositionally biased region" description="Polar residues" evidence="1">
    <location>
        <begin position="1"/>
        <end position="15"/>
    </location>
</feature>
<sequence>MSNESRAARQTPTSSGDEETDKNLSSGDKPPDNNFDNKNCQKIVSCNSQLDVAMKLSGISISSSRSSEPRLKKVTFESSTYVISNSFLGEGAGKVLVVRRNSGSAVRRVSTDWSPTRAIESIEGVAGGGEWWNRKVGVEKQVITDNHTNRGIEEKAKGRIRLPFRFSDDRVSGSTNL</sequence>